<gene>
    <name evidence="2" type="ORF">MM415A01099_0009</name>
    <name evidence="3" type="ORF">MM415B03162_0004</name>
    <name evidence="1" type="ORF">TM448A02849_0009</name>
</gene>
<proteinExistence type="predicted"/>
<sequence>MEQIPEIVEASLNITINKRYRGEYEVSVFYSGEPLCRYTVSELAKTLLNFILDNIPLLGLWLFSKRKRKEMVTDSYNKAIEQFVGKIKSDVAKIMFDSEARQ</sequence>
<evidence type="ECO:0000313" key="1">
    <source>
        <dbReference type="EMBL" id="QJA52620.1"/>
    </source>
</evidence>
<organism evidence="1">
    <name type="scientific">viral metagenome</name>
    <dbReference type="NCBI Taxonomy" id="1070528"/>
    <lineage>
        <taxon>unclassified sequences</taxon>
        <taxon>metagenomes</taxon>
        <taxon>organismal metagenomes</taxon>
    </lineage>
</organism>
<dbReference type="AlphaFoldDB" id="A0A6H1ZZI4"/>
<reference evidence="1" key="1">
    <citation type="submission" date="2020-03" db="EMBL/GenBank/DDBJ databases">
        <title>The deep terrestrial virosphere.</title>
        <authorList>
            <person name="Holmfeldt K."/>
            <person name="Nilsson E."/>
            <person name="Simone D."/>
            <person name="Lopez-Fernandez M."/>
            <person name="Wu X."/>
            <person name="de Brujin I."/>
            <person name="Lundin D."/>
            <person name="Andersson A."/>
            <person name="Bertilsson S."/>
            <person name="Dopson M."/>
        </authorList>
    </citation>
    <scope>NUCLEOTIDE SEQUENCE</scope>
    <source>
        <strain evidence="2">MM415A01099</strain>
        <strain evidence="3">MM415B03162</strain>
        <strain evidence="1">TM448A02849</strain>
    </source>
</reference>
<dbReference type="EMBL" id="MT142644">
    <property type="protein sequence ID" value="QJA86575.1"/>
    <property type="molecule type" value="Genomic_DNA"/>
</dbReference>
<accession>A0A6H1ZZI4</accession>
<protein>
    <submittedName>
        <fullName evidence="1">Uncharacterized protein</fullName>
    </submittedName>
</protein>
<dbReference type="EMBL" id="MT142328">
    <property type="protein sequence ID" value="QJA78258.1"/>
    <property type="molecule type" value="Genomic_DNA"/>
</dbReference>
<name>A0A6H1ZZI4_9ZZZZ</name>
<evidence type="ECO:0000313" key="2">
    <source>
        <dbReference type="EMBL" id="QJA78258.1"/>
    </source>
</evidence>
<evidence type="ECO:0000313" key="3">
    <source>
        <dbReference type="EMBL" id="QJA86575.1"/>
    </source>
</evidence>
<dbReference type="EMBL" id="MT144354">
    <property type="protein sequence ID" value="QJA52620.1"/>
    <property type="molecule type" value="Genomic_DNA"/>
</dbReference>